<dbReference type="GO" id="GO:0016787">
    <property type="term" value="F:hydrolase activity"/>
    <property type="evidence" value="ECO:0007669"/>
    <property type="project" value="UniProtKB-KW"/>
</dbReference>
<evidence type="ECO:0000259" key="6">
    <source>
        <dbReference type="PROSITE" id="PS51192"/>
    </source>
</evidence>
<dbReference type="InterPro" id="IPR050496">
    <property type="entry name" value="SNF2_RAD54_helicase_repair"/>
</dbReference>
<dbReference type="FunFam" id="3.40.50.10810:FF:000094">
    <property type="entry name" value="DNA excision repair protein ERCC-6"/>
    <property type="match status" value="1"/>
</dbReference>
<feature type="region of interest" description="Disordered" evidence="5">
    <location>
        <begin position="355"/>
        <end position="388"/>
    </location>
</feature>
<sequence>MASDDLIENTVATAATSNMDPPKEDTAPPLDDNVDDNIDEETAIKNLTTDVRDQDALERDITLQAAAVLRDEQDKKDQARIEKLQATKARLEAQRTTEERKLQGNRNIPFRLRKIQADIDKLHTQIKDIDKDIADFQTRIATRRLESAAAEQNLDRNNAVRLPGESRRDYLVRTGKITPFAQIGGPSHTQGLGGGLEEEEADAEAEAKAEAEAAAAAELLDRNETDEPQSHQILRMPGFAEASEDALPTTAEAEFSLRPRKRRRVDREAPSSDEFEPAAALSDVSASGSAAEPEDLEEEFDSDERSTVKRRGKGKAKAAAEEEQKLDLRGVDDGNEAMYQTRLEDWVKRRSHARRQRREAAGNRDEEESEGEEWFKPAPDADDHHFDEELKLPGDIHPALFSYQKTGVRWLAELYTQQVGGIVGDEMGLGKTVQVIAFIAALHYSKLLTKPVIVVTPATVLRQWVDEFHRWWPPLRVSILHSSGSGLLNVRREDADDLDGPVKSGHRRLGAAKKVVQRVQRDGHVLLTTYSGLHTYADELVDMEWAYAVLDEGHKIRNPNAEITVTCKMLNTPNRVILSGTPIQNNLSELWSLFDFIYPMRLGTLVDFRERFENPIRHGSYTNATNLEIIAAEKCAETLKQTVSQYLLQRLKIDVAADLPEKTEQVLFCKLTESQTQAYELFLRSEDCQAVMDGRRNQLYGIDVLRKICNHPDLLDLRLRTRPGYDWGNPKKSGKMQVVQGLLQLWKRFGHRTLLFSQSKLMLNVLESLIGKMDGINHLRMDGETPVHQRQALIGRFNADRNIHVFLLTTRTGGLGVNLTGADRIIIFDPDWNPSTDMQARERAWRLGQTKSVSIYRLVTSGTIEEKMYHRQIFKQYMTDKVLKDPKQRASFNLTDLFDLFSLGNARDNKGQDDRNKLFRGAEVTFKSRGEPPMKKSDISNHHHHHHHHNNNNDNSPAPPDASYVNGGAEPRRPQDETRDVERMASVAGLQTYDDKHAHDEKRMIEGIFARSVDTAYEHEKIVNGKRKVQADLAIITEDANRIAARARAHLRQAEADARRNPVGTVTWTGEVGEAGRREPRRRGRGRGPVTVAVSSSRPPRPDLAPIKPPDFKRMITQFIKRERGGRATTQKLINRFDVYCTTEARKAEFKQALSAVAEIDDSGGYGRGVWTLKAPAAD</sequence>
<dbReference type="Gene3D" id="3.40.50.300">
    <property type="entry name" value="P-loop containing nucleotide triphosphate hydrolases"/>
    <property type="match status" value="1"/>
</dbReference>
<dbReference type="InterPro" id="IPR027417">
    <property type="entry name" value="P-loop_NTPase"/>
</dbReference>
<dbReference type="OrthoDB" id="413460at2759"/>
<evidence type="ECO:0000259" key="7">
    <source>
        <dbReference type="PROSITE" id="PS51194"/>
    </source>
</evidence>
<dbReference type="CDD" id="cd18793">
    <property type="entry name" value="SF2_C_SNF"/>
    <property type="match status" value="1"/>
</dbReference>
<dbReference type="InterPro" id="IPR038718">
    <property type="entry name" value="SNF2-like_sf"/>
</dbReference>
<dbReference type="STRING" id="1314773.A0A3N2PVC3"/>
<evidence type="ECO:0000256" key="3">
    <source>
        <dbReference type="ARBA" id="ARBA00022840"/>
    </source>
</evidence>
<evidence type="ECO:0008006" key="10">
    <source>
        <dbReference type="Google" id="ProtNLM"/>
    </source>
</evidence>
<dbReference type="Pfam" id="PF00176">
    <property type="entry name" value="SNF2-rel_dom"/>
    <property type="match status" value="1"/>
</dbReference>
<feature type="region of interest" description="Disordered" evidence="5">
    <location>
        <begin position="241"/>
        <end position="333"/>
    </location>
</feature>
<dbReference type="PANTHER" id="PTHR45629">
    <property type="entry name" value="SNF2/RAD54 FAMILY MEMBER"/>
    <property type="match status" value="1"/>
</dbReference>
<feature type="compositionally biased region" description="Polar residues" evidence="5">
    <location>
        <begin position="10"/>
        <end position="19"/>
    </location>
</feature>
<evidence type="ECO:0000256" key="2">
    <source>
        <dbReference type="ARBA" id="ARBA00022801"/>
    </source>
</evidence>
<feature type="domain" description="Helicase C-terminal" evidence="7">
    <location>
        <begin position="737"/>
        <end position="898"/>
    </location>
</feature>
<proteinExistence type="predicted"/>
<protein>
    <recommendedName>
        <fullName evidence="10">DNA repair and recombination protein RAD26</fullName>
    </recommendedName>
</protein>
<keyword evidence="4" id="KW-0175">Coiled coil</keyword>
<dbReference type="GO" id="GO:0005634">
    <property type="term" value="C:nucleus"/>
    <property type="evidence" value="ECO:0007669"/>
    <property type="project" value="TreeGrafter"/>
</dbReference>
<feature type="region of interest" description="Disordered" evidence="5">
    <location>
        <begin position="179"/>
        <end position="214"/>
    </location>
</feature>
<dbReference type="PROSITE" id="PS51194">
    <property type="entry name" value="HELICASE_CTER"/>
    <property type="match status" value="1"/>
</dbReference>
<evidence type="ECO:0000313" key="9">
    <source>
        <dbReference type="Proteomes" id="UP000272025"/>
    </source>
</evidence>
<accession>A0A3N2PVC3</accession>
<name>A0A3N2PVC3_SODAK</name>
<dbReference type="Pfam" id="PF00271">
    <property type="entry name" value="Helicase_C"/>
    <property type="match status" value="1"/>
</dbReference>
<dbReference type="RefSeq" id="XP_028466269.1">
    <property type="nucleotide sequence ID" value="XM_028613163.1"/>
</dbReference>
<gene>
    <name evidence="8" type="ORF">SODALDRAFT_344412</name>
</gene>
<reference evidence="8 9" key="1">
    <citation type="journal article" date="2018" name="Mol. Ecol.">
        <title>The obligate alkalophilic soda-lake fungus Sodiomyces alkalinus has shifted to a protein diet.</title>
        <authorList>
            <person name="Grum-Grzhimaylo A.A."/>
            <person name="Falkoski D.L."/>
            <person name="van den Heuvel J."/>
            <person name="Valero-Jimenez C.A."/>
            <person name="Min B."/>
            <person name="Choi I.G."/>
            <person name="Lipzen A."/>
            <person name="Daum C.G."/>
            <person name="Aanen D.K."/>
            <person name="Tsang A."/>
            <person name="Henrissat B."/>
            <person name="Bilanenko E.N."/>
            <person name="de Vries R.P."/>
            <person name="van Kan J.A.L."/>
            <person name="Grigoriev I.V."/>
            <person name="Debets A.J.M."/>
        </authorList>
    </citation>
    <scope>NUCLEOTIDE SEQUENCE [LARGE SCALE GENOMIC DNA]</scope>
    <source>
        <strain evidence="8 9">F11</strain>
    </source>
</reference>
<feature type="compositionally biased region" description="Basic and acidic residues" evidence="5">
    <location>
        <begin position="926"/>
        <end position="941"/>
    </location>
</feature>
<dbReference type="PANTHER" id="PTHR45629:SF7">
    <property type="entry name" value="DNA EXCISION REPAIR PROTEIN ERCC-6-RELATED"/>
    <property type="match status" value="1"/>
</dbReference>
<evidence type="ECO:0000256" key="5">
    <source>
        <dbReference type="SAM" id="MobiDB-lite"/>
    </source>
</evidence>
<keyword evidence="9" id="KW-1185">Reference proteome</keyword>
<dbReference type="AlphaFoldDB" id="A0A3N2PVC3"/>
<dbReference type="InterPro" id="IPR000330">
    <property type="entry name" value="SNF2_N"/>
</dbReference>
<evidence type="ECO:0000256" key="4">
    <source>
        <dbReference type="SAM" id="Coils"/>
    </source>
</evidence>
<dbReference type="GeneID" id="39581641"/>
<dbReference type="SUPFAM" id="SSF52540">
    <property type="entry name" value="P-loop containing nucleoside triphosphate hydrolases"/>
    <property type="match status" value="2"/>
</dbReference>
<feature type="compositionally biased region" description="Basic and acidic residues" evidence="5">
    <location>
        <begin position="970"/>
        <end position="981"/>
    </location>
</feature>
<dbReference type="InterPro" id="IPR049730">
    <property type="entry name" value="SNF2/RAD54-like_C"/>
</dbReference>
<dbReference type="InterPro" id="IPR001650">
    <property type="entry name" value="Helicase_C-like"/>
</dbReference>
<feature type="region of interest" description="Disordered" evidence="5">
    <location>
        <begin position="923"/>
        <end position="981"/>
    </location>
</feature>
<dbReference type="GO" id="GO:0006283">
    <property type="term" value="P:transcription-coupled nucleotide-excision repair"/>
    <property type="evidence" value="ECO:0007669"/>
    <property type="project" value="TreeGrafter"/>
</dbReference>
<dbReference type="Gene3D" id="3.40.50.10810">
    <property type="entry name" value="Tandem AAA-ATPase domain"/>
    <property type="match status" value="1"/>
</dbReference>
<dbReference type="PROSITE" id="PS51192">
    <property type="entry name" value="HELICASE_ATP_BIND_1"/>
    <property type="match status" value="1"/>
</dbReference>
<feature type="region of interest" description="Disordered" evidence="5">
    <location>
        <begin position="1"/>
        <end position="36"/>
    </location>
</feature>
<feature type="compositionally biased region" description="Acidic residues" evidence="5">
    <location>
        <begin position="292"/>
        <end position="302"/>
    </location>
</feature>
<dbReference type="GO" id="GO:0008094">
    <property type="term" value="F:ATP-dependent activity, acting on DNA"/>
    <property type="evidence" value="ECO:0007669"/>
    <property type="project" value="TreeGrafter"/>
</dbReference>
<dbReference type="InterPro" id="IPR014001">
    <property type="entry name" value="Helicase_ATP-bd"/>
</dbReference>
<evidence type="ECO:0000313" key="8">
    <source>
        <dbReference type="EMBL" id="ROT38463.1"/>
    </source>
</evidence>
<feature type="compositionally biased region" description="Basic and acidic residues" evidence="5">
    <location>
        <begin position="373"/>
        <end position="388"/>
    </location>
</feature>
<organism evidence="8 9">
    <name type="scientific">Sodiomyces alkalinus (strain CBS 110278 / VKM F-3762 / F11)</name>
    <name type="common">Alkaliphilic filamentous fungus</name>
    <dbReference type="NCBI Taxonomy" id="1314773"/>
    <lineage>
        <taxon>Eukaryota</taxon>
        <taxon>Fungi</taxon>
        <taxon>Dikarya</taxon>
        <taxon>Ascomycota</taxon>
        <taxon>Pezizomycotina</taxon>
        <taxon>Sordariomycetes</taxon>
        <taxon>Hypocreomycetidae</taxon>
        <taxon>Glomerellales</taxon>
        <taxon>Plectosphaerellaceae</taxon>
        <taxon>Sodiomyces</taxon>
    </lineage>
</organism>
<feature type="domain" description="Helicase ATP-binding" evidence="6">
    <location>
        <begin position="412"/>
        <end position="600"/>
    </location>
</feature>
<evidence type="ECO:0000256" key="1">
    <source>
        <dbReference type="ARBA" id="ARBA00022741"/>
    </source>
</evidence>
<dbReference type="GO" id="GO:0005524">
    <property type="term" value="F:ATP binding"/>
    <property type="evidence" value="ECO:0007669"/>
    <property type="project" value="InterPro"/>
</dbReference>
<feature type="compositionally biased region" description="Basic and acidic residues" evidence="5">
    <location>
        <begin position="318"/>
        <end position="332"/>
    </location>
</feature>
<feature type="region of interest" description="Disordered" evidence="5">
    <location>
        <begin position="1071"/>
        <end position="1109"/>
    </location>
</feature>
<dbReference type="EMBL" id="ML119055">
    <property type="protein sequence ID" value="ROT38463.1"/>
    <property type="molecule type" value="Genomic_DNA"/>
</dbReference>
<keyword evidence="2" id="KW-0378">Hydrolase</keyword>
<keyword evidence="3" id="KW-0067">ATP-binding</keyword>
<keyword evidence="1" id="KW-0547">Nucleotide-binding</keyword>
<dbReference type="CDD" id="cd18000">
    <property type="entry name" value="DEXHc_ERCC6"/>
    <property type="match status" value="1"/>
</dbReference>
<dbReference type="SMART" id="SM00490">
    <property type="entry name" value="HELICc"/>
    <property type="match status" value="1"/>
</dbReference>
<dbReference type="SMART" id="SM00487">
    <property type="entry name" value="DEXDc"/>
    <property type="match status" value="1"/>
</dbReference>
<feature type="coiled-coil region" evidence="4">
    <location>
        <begin position="69"/>
        <end position="132"/>
    </location>
</feature>
<dbReference type="Proteomes" id="UP000272025">
    <property type="component" value="Unassembled WGS sequence"/>
</dbReference>